<dbReference type="InterPro" id="IPR007037">
    <property type="entry name" value="SIP_rossman_dom"/>
</dbReference>
<dbReference type="EMBL" id="JACHVP010000001">
    <property type="protein sequence ID" value="MBB2965770.1"/>
    <property type="molecule type" value="Genomic_DNA"/>
</dbReference>
<sequence length="154" mass="16628">MHRPDHSSHTAETAHHDDRVQFLVVGDETSLSEVEAELALLPLCARGRVFLEVEDADHIAPISAPIRMTVTWLTRATRSGRPGTGERCARGAAATRAVRAWATEMLCDGPGATQAIVTGGFSLVTEVRELLQAEVGMDRDAVVTPERPHRPASV</sequence>
<dbReference type="PANTHER" id="PTHR30157:SF0">
    <property type="entry name" value="NADPH-DEPENDENT FERRIC-CHELATE REDUCTASE"/>
    <property type="match status" value="1"/>
</dbReference>
<dbReference type="Proteomes" id="UP000538196">
    <property type="component" value="Unassembled WGS sequence"/>
</dbReference>
<gene>
    <name evidence="2" type="ORF">FHX33_000502</name>
</gene>
<proteinExistence type="predicted"/>
<dbReference type="RefSeq" id="WP_021763666.1">
    <property type="nucleotide sequence ID" value="NZ_DAMDIH010000010.1"/>
</dbReference>
<dbReference type="InterPro" id="IPR039261">
    <property type="entry name" value="FNR_nucleotide-bd"/>
</dbReference>
<accession>A0A7W4UT11</accession>
<feature type="domain" description="SIP-like Rossmann fold" evidence="1">
    <location>
        <begin position="21"/>
        <end position="142"/>
    </location>
</feature>
<organism evidence="2 3">
    <name type="scientific">Leifsonia aquatica</name>
    <name type="common">Corynebacterium aquaticum</name>
    <dbReference type="NCBI Taxonomy" id="144185"/>
    <lineage>
        <taxon>Bacteria</taxon>
        <taxon>Bacillati</taxon>
        <taxon>Actinomycetota</taxon>
        <taxon>Actinomycetes</taxon>
        <taxon>Micrococcales</taxon>
        <taxon>Microbacteriaceae</taxon>
        <taxon>Leifsonia</taxon>
    </lineage>
</organism>
<name>A0A7W4UT11_LEIAQ</name>
<dbReference type="Pfam" id="PF04954">
    <property type="entry name" value="SIP"/>
    <property type="match status" value="1"/>
</dbReference>
<evidence type="ECO:0000259" key="1">
    <source>
        <dbReference type="Pfam" id="PF04954"/>
    </source>
</evidence>
<keyword evidence="3" id="KW-1185">Reference proteome</keyword>
<dbReference type="PANTHER" id="PTHR30157">
    <property type="entry name" value="FERRIC REDUCTASE, NADPH-DEPENDENT"/>
    <property type="match status" value="1"/>
</dbReference>
<dbReference type="InterPro" id="IPR039374">
    <property type="entry name" value="SIP_fam"/>
</dbReference>
<dbReference type="AlphaFoldDB" id="A0A7W4UT11"/>
<protein>
    <submittedName>
        <fullName evidence="2">NADPH-dependent ferric siderophore reductase</fullName>
    </submittedName>
</protein>
<reference evidence="2 3" key="1">
    <citation type="submission" date="2020-08" db="EMBL/GenBank/DDBJ databases">
        <title>Sequencing the genomes of 1000 actinobacteria strains.</title>
        <authorList>
            <person name="Klenk H.-P."/>
        </authorList>
    </citation>
    <scope>NUCLEOTIDE SEQUENCE [LARGE SCALE GENOMIC DNA]</scope>
    <source>
        <strain evidence="2 3">DSM 20146</strain>
    </source>
</reference>
<evidence type="ECO:0000313" key="2">
    <source>
        <dbReference type="EMBL" id="MBB2965770.1"/>
    </source>
</evidence>
<comment type="caution">
    <text evidence="2">The sequence shown here is derived from an EMBL/GenBank/DDBJ whole genome shotgun (WGS) entry which is preliminary data.</text>
</comment>
<evidence type="ECO:0000313" key="3">
    <source>
        <dbReference type="Proteomes" id="UP000538196"/>
    </source>
</evidence>
<dbReference type="Gene3D" id="3.40.50.80">
    <property type="entry name" value="Nucleotide-binding domain of ferredoxin-NADP reductase (FNR) module"/>
    <property type="match status" value="1"/>
</dbReference>